<dbReference type="EMBL" id="CH473993">
    <property type="protein sequence ID" value="EDL78424.1"/>
    <property type="molecule type" value="Genomic_DNA"/>
</dbReference>
<dbReference type="AGR" id="RGD:402030439"/>
<evidence type="ECO:0000313" key="2">
    <source>
        <dbReference type="EMBL" id="AAQ91029.1"/>
    </source>
</evidence>
<evidence type="ECO:0000256" key="1">
    <source>
        <dbReference type="SAM" id="MobiDB-lite"/>
    </source>
</evidence>
<feature type="compositionally biased region" description="Basic and acidic residues" evidence="1">
    <location>
        <begin position="205"/>
        <end position="223"/>
    </location>
</feature>
<dbReference type="KEGG" id="rno:134479967"/>
<reference evidence="3" key="3">
    <citation type="submission" date="2005-09" db="EMBL/GenBank/DDBJ databases">
        <authorList>
            <person name="Mural R.J."/>
            <person name="Li P.W."/>
            <person name="Adams M.D."/>
            <person name="Amanatides P.G."/>
            <person name="Baden-Tillson H."/>
            <person name="Barnstead M."/>
            <person name="Chin S.H."/>
            <person name="Dew I."/>
            <person name="Evans C.A."/>
            <person name="Ferriera S."/>
            <person name="Flanigan M."/>
            <person name="Fosler C."/>
            <person name="Glodek A."/>
            <person name="Gu Z."/>
            <person name="Holt R.A."/>
            <person name="Jennings D."/>
            <person name="Kraft C.L."/>
            <person name="Lu F."/>
            <person name="Nguyen T."/>
            <person name="Nusskern D.R."/>
            <person name="Pfannkoch C.M."/>
            <person name="Sitter C."/>
            <person name="Sutton G.G."/>
            <person name="Venter J.C."/>
            <person name="Wang Z."/>
            <person name="Woodage T."/>
            <person name="Zheng X.H."/>
            <person name="Zhong F."/>
        </authorList>
    </citation>
    <scope>NUCLEOTIDE SEQUENCE</scope>
    <source>
        <strain evidence="3">BN</strain>
    </source>
</reference>
<feature type="region of interest" description="Disordered" evidence="1">
    <location>
        <begin position="185"/>
        <end position="223"/>
    </location>
</feature>
<protein>
    <submittedName>
        <fullName evidence="2">LRRGT00073</fullName>
    </submittedName>
    <submittedName>
        <fullName evidence="3">RCG65851</fullName>
    </submittedName>
</protein>
<dbReference type="Proteomes" id="UP000234681">
    <property type="component" value="Chromosome 8"/>
</dbReference>
<feature type="compositionally biased region" description="Basic and acidic residues" evidence="1">
    <location>
        <begin position="1"/>
        <end position="26"/>
    </location>
</feature>
<dbReference type="EMBL" id="AY387059">
    <property type="protein sequence ID" value="AAQ91029.1"/>
    <property type="molecule type" value="mRNA"/>
</dbReference>
<feature type="region of interest" description="Disordered" evidence="1">
    <location>
        <begin position="1"/>
        <end position="46"/>
    </location>
</feature>
<organism evidence="2">
    <name type="scientific">Rattus norvegicus</name>
    <name type="common">Rat</name>
    <dbReference type="NCBI Taxonomy" id="10116"/>
    <lineage>
        <taxon>Eukaryota</taxon>
        <taxon>Metazoa</taxon>
        <taxon>Chordata</taxon>
        <taxon>Craniata</taxon>
        <taxon>Vertebrata</taxon>
        <taxon>Euteleostomi</taxon>
        <taxon>Mammalia</taxon>
        <taxon>Eutheria</taxon>
        <taxon>Euarchontoglires</taxon>
        <taxon>Glires</taxon>
        <taxon>Rodentia</taxon>
        <taxon>Myomorpha</taxon>
        <taxon>Muroidea</taxon>
        <taxon>Muridae</taxon>
        <taxon>Murinae</taxon>
        <taxon>Rattus</taxon>
    </lineage>
</organism>
<dbReference type="RGD" id="402030439">
    <property type="gene designation" value="LOC134479967"/>
</dbReference>
<dbReference type="RefSeq" id="XP_063122331.1">
    <property type="nucleotide sequence ID" value="XM_063266261.1"/>
</dbReference>
<dbReference type="GeneID" id="134479967"/>
<gene>
    <name evidence="4" type="primary">LOC134479967</name>
    <name evidence="3" type="ORF">rCG_65851</name>
</gene>
<evidence type="ECO:0000313" key="3">
    <source>
        <dbReference type="EMBL" id="EDL78424.1"/>
    </source>
</evidence>
<proteinExistence type="evidence at transcript level"/>
<dbReference type="AlphaFoldDB" id="A0A9K3Y8E6"/>
<reference evidence="2" key="1">
    <citation type="submission" date="2003-09" db="EMBL/GenBank/DDBJ databases">
        <title>Liver regeneration after PH.</title>
        <authorList>
            <person name="Xu C.S."/>
            <person name="Chang C.F."/>
            <person name="Han H.P."/>
            <person name="Wang G.P."/>
            <person name="Chai L.Q."/>
            <person name="Yuan J.Y."/>
            <person name="Yang K.J."/>
            <person name="Zhao L.F."/>
            <person name="Ma H."/>
            <person name="Wang L."/>
            <person name="Wang S.F."/>
            <person name="Xing X.K."/>
            <person name="Shen G.M."/>
            <person name="Shi J.B."/>
            <person name="Rahman S."/>
            <person name="Wang Q.N."/>
            <person name="Zhang J.B."/>
        </authorList>
    </citation>
    <scope>NUCLEOTIDE SEQUENCE</scope>
    <source>
        <strain evidence="2">Sprague-Dawley</strain>
    </source>
</reference>
<evidence type="ECO:0000313" key="4">
    <source>
        <dbReference type="RGD" id="402030439"/>
    </source>
</evidence>
<name>A0A9K3Y8E6_RAT</name>
<reference evidence="3" key="2">
    <citation type="journal article" date="2005" name="Genome Res.">
        <title>Gene and alternative splicing annotation with AIR.</title>
        <authorList>
            <person name="Florea L."/>
            <person name="Di Francesco V."/>
            <person name="Miller J."/>
            <person name="Turner R."/>
            <person name="Yao A."/>
            <person name="Harris M."/>
            <person name="Walenz B."/>
            <person name="Mobarry C."/>
            <person name="Merkulov G.V."/>
            <person name="Charlab R."/>
            <person name="Dew I."/>
            <person name="Deng Z."/>
            <person name="Istrail S."/>
            <person name="Li P."/>
            <person name="Sutton G."/>
        </authorList>
    </citation>
    <scope>NUCLEOTIDE SEQUENCE</scope>
    <source>
        <strain evidence="3">BN</strain>
    </source>
</reference>
<accession>A0A9K3Y8E6</accession>
<sequence length="223" mass="25320">MWMLHSHLEGEQNTHRRKYRDNEWNRGRRKGHPEAAPSRVTSYMQPPNSVTLADAKKYLLSGARYGCLLRGSGRALLTQIRMIADDNNNAYTVRQSRKCSHSWGNTFDEIGIELSFKTLSRRWKGTNHPPVSAVNTAPRLSARLPRRSVCVYSLHCLSVPIQRLTAKLQMGLGECFGRIQRKIKGPKRIGTPQEDRQSQGQSVELGEHLGEHVGQETPKRTPK</sequence>